<dbReference type="Gene3D" id="1.20.1280.50">
    <property type="match status" value="1"/>
</dbReference>
<protein>
    <recommendedName>
        <fullName evidence="1">F-box domain-containing protein</fullName>
    </recommendedName>
</protein>
<organism evidence="2 3">
    <name type="scientific">Rubroshorea leprosula</name>
    <dbReference type="NCBI Taxonomy" id="152421"/>
    <lineage>
        <taxon>Eukaryota</taxon>
        <taxon>Viridiplantae</taxon>
        <taxon>Streptophyta</taxon>
        <taxon>Embryophyta</taxon>
        <taxon>Tracheophyta</taxon>
        <taxon>Spermatophyta</taxon>
        <taxon>Magnoliopsida</taxon>
        <taxon>eudicotyledons</taxon>
        <taxon>Gunneridae</taxon>
        <taxon>Pentapetalae</taxon>
        <taxon>rosids</taxon>
        <taxon>malvids</taxon>
        <taxon>Malvales</taxon>
        <taxon>Dipterocarpaceae</taxon>
        <taxon>Rubroshorea</taxon>
    </lineage>
</organism>
<gene>
    <name evidence="2" type="ORF">SLEP1_g35021</name>
</gene>
<sequence>MTSTIPQDTISDILSRLPVKSLTRFKGVSRRWFHDLSSNPTFITTHLLRSAQNPSLVIRRYHVPTGYYSGIWVIRTPTEKTPFRIDDAEIPLLKTSVCYPRIVGSCNGLICLDVSPCYGLEFVLWNASIRQWERLPIPLIASSKDAPIWMVSLGFGYDCFENDYKIVRIVYFSDKNRSDDQNPLVKAEVFTWSLGFWREIEGLDRIESCIIGGGQNAVDVKGCLNWVATGLQDMSNRKFIISFDVNKEEARRIPLPAICRAGNVKIMSHKESLSFALYFGGNYASQFEIWVMNESVNDRGNWVKIFSTENLSRFVVPVGFWTWGDIEMIMKQIKGDITSLWSYDPRNGSARSLPVDGTDYTLEACTYVESLVSVNGRSSPTFLQSNWETSSNGKASISCPLKT</sequence>
<dbReference type="AlphaFoldDB" id="A0AAV5KMC1"/>
<evidence type="ECO:0000259" key="1">
    <source>
        <dbReference type="PROSITE" id="PS50181"/>
    </source>
</evidence>
<dbReference type="Pfam" id="PF07734">
    <property type="entry name" value="FBA_1"/>
    <property type="match status" value="1"/>
</dbReference>
<evidence type="ECO:0000313" key="2">
    <source>
        <dbReference type="EMBL" id="GKV25613.1"/>
    </source>
</evidence>
<evidence type="ECO:0000313" key="3">
    <source>
        <dbReference type="Proteomes" id="UP001054252"/>
    </source>
</evidence>
<accession>A0AAV5KMC1</accession>
<name>A0AAV5KMC1_9ROSI</name>
<dbReference type="PROSITE" id="PS50181">
    <property type="entry name" value="FBOX"/>
    <property type="match status" value="1"/>
</dbReference>
<proteinExistence type="predicted"/>
<dbReference type="InterPro" id="IPR006527">
    <property type="entry name" value="F-box-assoc_dom_typ1"/>
</dbReference>
<dbReference type="SMART" id="SM00256">
    <property type="entry name" value="FBOX"/>
    <property type="match status" value="1"/>
</dbReference>
<dbReference type="EMBL" id="BPVZ01000069">
    <property type="protein sequence ID" value="GKV25613.1"/>
    <property type="molecule type" value="Genomic_DNA"/>
</dbReference>
<dbReference type="PANTHER" id="PTHR31672">
    <property type="entry name" value="BNACNNG10540D PROTEIN"/>
    <property type="match status" value="1"/>
</dbReference>
<dbReference type="PANTHER" id="PTHR31672:SF13">
    <property type="entry name" value="F-BOX PROTEIN CPR30-LIKE"/>
    <property type="match status" value="1"/>
</dbReference>
<dbReference type="Proteomes" id="UP001054252">
    <property type="component" value="Unassembled WGS sequence"/>
</dbReference>
<reference evidence="2 3" key="1">
    <citation type="journal article" date="2021" name="Commun. Biol.">
        <title>The genome of Shorea leprosula (Dipterocarpaceae) highlights the ecological relevance of drought in aseasonal tropical rainforests.</title>
        <authorList>
            <person name="Ng K.K.S."/>
            <person name="Kobayashi M.J."/>
            <person name="Fawcett J.A."/>
            <person name="Hatakeyama M."/>
            <person name="Paape T."/>
            <person name="Ng C.H."/>
            <person name="Ang C.C."/>
            <person name="Tnah L.H."/>
            <person name="Lee C.T."/>
            <person name="Nishiyama T."/>
            <person name="Sese J."/>
            <person name="O'Brien M.J."/>
            <person name="Copetti D."/>
            <person name="Mohd Noor M.I."/>
            <person name="Ong R.C."/>
            <person name="Putra M."/>
            <person name="Sireger I.Z."/>
            <person name="Indrioko S."/>
            <person name="Kosugi Y."/>
            <person name="Izuno A."/>
            <person name="Isagi Y."/>
            <person name="Lee S.L."/>
            <person name="Shimizu K.K."/>
        </authorList>
    </citation>
    <scope>NUCLEOTIDE SEQUENCE [LARGE SCALE GENOMIC DNA]</scope>
    <source>
        <strain evidence="2">214</strain>
    </source>
</reference>
<dbReference type="InterPro" id="IPR001810">
    <property type="entry name" value="F-box_dom"/>
</dbReference>
<keyword evidence="3" id="KW-1185">Reference proteome</keyword>
<dbReference type="NCBIfam" id="TIGR01640">
    <property type="entry name" value="F_box_assoc_1"/>
    <property type="match status" value="1"/>
</dbReference>
<dbReference type="Pfam" id="PF00646">
    <property type="entry name" value="F-box"/>
    <property type="match status" value="1"/>
</dbReference>
<dbReference type="InterPro" id="IPR036047">
    <property type="entry name" value="F-box-like_dom_sf"/>
</dbReference>
<dbReference type="InterPro" id="IPR017451">
    <property type="entry name" value="F-box-assoc_interact_dom"/>
</dbReference>
<dbReference type="InterPro" id="IPR050796">
    <property type="entry name" value="SCF_F-box_component"/>
</dbReference>
<comment type="caution">
    <text evidence="2">The sequence shown here is derived from an EMBL/GenBank/DDBJ whole genome shotgun (WGS) entry which is preliminary data.</text>
</comment>
<dbReference type="SUPFAM" id="SSF81383">
    <property type="entry name" value="F-box domain"/>
    <property type="match status" value="1"/>
</dbReference>
<feature type="domain" description="F-box" evidence="1">
    <location>
        <begin position="1"/>
        <end position="45"/>
    </location>
</feature>